<protein>
    <submittedName>
        <fullName evidence="10">Type I secretion system permease/ATPase</fullName>
    </submittedName>
</protein>
<dbReference type="EMBL" id="CP124535">
    <property type="protein sequence ID" value="WGV15617.1"/>
    <property type="molecule type" value="Genomic_DNA"/>
</dbReference>
<evidence type="ECO:0000259" key="9">
    <source>
        <dbReference type="PROSITE" id="PS50929"/>
    </source>
</evidence>
<evidence type="ECO:0000256" key="5">
    <source>
        <dbReference type="ARBA" id="ARBA00022989"/>
    </source>
</evidence>
<dbReference type="PROSITE" id="PS00211">
    <property type="entry name" value="ABC_TRANSPORTER_1"/>
    <property type="match status" value="1"/>
</dbReference>
<dbReference type="PROSITE" id="PS50893">
    <property type="entry name" value="ABC_TRANSPORTER_2"/>
    <property type="match status" value="1"/>
</dbReference>
<proteinExistence type="predicted"/>
<evidence type="ECO:0000313" key="11">
    <source>
        <dbReference type="Proteomes" id="UP001230978"/>
    </source>
</evidence>
<dbReference type="NCBIfam" id="TIGR01842">
    <property type="entry name" value="type_I_sec_PrtD"/>
    <property type="match status" value="1"/>
</dbReference>
<sequence length="587" mass="62308">MKPPQTTPAPRLSNRAAQHPGLAELASHRQPRLFALAIVFSVAASLLMLTSPLYMLQVYDRVLGSRSEATLVALSLLITVLFLLMGLFDHARSRLLARIGARMQDGLDRRVFSAALTAASLDPDDTPAASAPRDLDAIRQFWSSPAITALIDMPWTPVFLAAIFLFHPLLGWLAIAGGVIVVGLAVLNQLATRRAIARSTAAALHADRSADRMVTEGETIRALGMTGAAFDRWQRTRNLALVEGLAASDIAGGHATASRTFRLFLQSAMLGLAAWVVLKGELSPGAMIAASILMGRALQPVEQAVGHWSTVQRAAEARHRLADLLARNPPPAPRTNLPRPKGQLVAAQLAVRPPGQPLPILRGISFAIDPGQALGVIGPSGAGKSTLARALIGLWPAATGSLRLDGATLDQYDPDQLGRWIGYLPQRVTLFDGTIAENISRLAPPNDAAVIAAAKKAAAHDMILRLPDGYDTRIDASGGRLSGGQMQRVALARALYGDPPLLILDEPNSQLDNDGSNALNAALRAHKAAGGSALVMAHRPAAIQECDLLLILENGQPSAYGPRDQILRDRIQNAAEITRATAPGSLR</sequence>
<dbReference type="PANTHER" id="PTHR24221:SF248">
    <property type="entry name" value="ABC TRANSPORTER TRANSMEMBRANE REGION"/>
    <property type="match status" value="1"/>
</dbReference>
<comment type="subcellular location">
    <subcellularLocation>
        <location evidence="1">Cell membrane</location>
        <topology evidence="1">Multi-pass membrane protein</topology>
    </subcellularLocation>
</comment>
<feature type="transmembrane region" description="Helical" evidence="7">
    <location>
        <begin position="172"/>
        <end position="191"/>
    </location>
</feature>
<gene>
    <name evidence="10" type="ORF">QF092_15345</name>
</gene>
<dbReference type="Proteomes" id="UP001230978">
    <property type="component" value="Chromosome"/>
</dbReference>
<dbReference type="Pfam" id="PF00664">
    <property type="entry name" value="ABC_membrane"/>
    <property type="match status" value="1"/>
</dbReference>
<feature type="domain" description="ABC transporter" evidence="8">
    <location>
        <begin position="344"/>
        <end position="579"/>
    </location>
</feature>
<evidence type="ECO:0000259" key="8">
    <source>
        <dbReference type="PROSITE" id="PS50893"/>
    </source>
</evidence>
<feature type="transmembrane region" description="Helical" evidence="7">
    <location>
        <begin position="146"/>
        <end position="166"/>
    </location>
</feature>
<dbReference type="Gene3D" id="3.40.50.300">
    <property type="entry name" value="P-loop containing nucleotide triphosphate hydrolases"/>
    <property type="match status" value="1"/>
</dbReference>
<evidence type="ECO:0000256" key="4">
    <source>
        <dbReference type="ARBA" id="ARBA00022840"/>
    </source>
</evidence>
<dbReference type="InterPro" id="IPR039421">
    <property type="entry name" value="Type_1_exporter"/>
</dbReference>
<dbReference type="InterPro" id="IPR027417">
    <property type="entry name" value="P-loop_NTPase"/>
</dbReference>
<evidence type="ECO:0000256" key="2">
    <source>
        <dbReference type="ARBA" id="ARBA00022692"/>
    </source>
</evidence>
<evidence type="ECO:0000256" key="6">
    <source>
        <dbReference type="ARBA" id="ARBA00023136"/>
    </source>
</evidence>
<dbReference type="InterPro" id="IPR036640">
    <property type="entry name" value="ABC1_TM_sf"/>
</dbReference>
<dbReference type="Pfam" id="PF00005">
    <property type="entry name" value="ABC_tran"/>
    <property type="match status" value="1"/>
</dbReference>
<reference evidence="10 11" key="1">
    <citation type="submission" date="2023-04" db="EMBL/GenBank/DDBJ databases">
        <title>YMD61, complete Genome.</title>
        <authorList>
            <person name="Zhang J."/>
        </authorList>
    </citation>
    <scope>NUCLEOTIDE SEQUENCE [LARGE SCALE GENOMIC DNA]</scope>
    <source>
        <strain evidence="10 11">YMD61</strain>
    </source>
</reference>
<dbReference type="InterPro" id="IPR003439">
    <property type="entry name" value="ABC_transporter-like_ATP-bd"/>
</dbReference>
<feature type="domain" description="ABC transmembrane type-1" evidence="9">
    <location>
        <begin position="35"/>
        <end position="313"/>
    </location>
</feature>
<keyword evidence="6 7" id="KW-0472">Membrane</keyword>
<name>A0ABY8Q607_9RHOB</name>
<dbReference type="PROSITE" id="PS50929">
    <property type="entry name" value="ABC_TM1F"/>
    <property type="match status" value="1"/>
</dbReference>
<dbReference type="RefSeq" id="WP_281465162.1">
    <property type="nucleotide sequence ID" value="NZ_CP124535.1"/>
</dbReference>
<accession>A0ABY8Q607</accession>
<evidence type="ECO:0000256" key="1">
    <source>
        <dbReference type="ARBA" id="ARBA00004651"/>
    </source>
</evidence>
<dbReference type="SUPFAM" id="SSF52540">
    <property type="entry name" value="P-loop containing nucleoside triphosphate hydrolases"/>
    <property type="match status" value="1"/>
</dbReference>
<keyword evidence="11" id="KW-1185">Reference proteome</keyword>
<dbReference type="SUPFAM" id="SSF90123">
    <property type="entry name" value="ABC transporter transmembrane region"/>
    <property type="match status" value="1"/>
</dbReference>
<keyword evidence="5 7" id="KW-1133">Transmembrane helix</keyword>
<dbReference type="InterPro" id="IPR003593">
    <property type="entry name" value="AAA+_ATPase"/>
</dbReference>
<organism evidence="10 11">
    <name type="scientific">Fuscovulum ytuae</name>
    <dbReference type="NCBI Taxonomy" id="3042299"/>
    <lineage>
        <taxon>Bacteria</taxon>
        <taxon>Pseudomonadati</taxon>
        <taxon>Pseudomonadota</taxon>
        <taxon>Alphaproteobacteria</taxon>
        <taxon>Rhodobacterales</taxon>
        <taxon>Paracoccaceae</taxon>
        <taxon>Fuscovulum</taxon>
    </lineage>
</organism>
<evidence type="ECO:0000256" key="3">
    <source>
        <dbReference type="ARBA" id="ARBA00022741"/>
    </source>
</evidence>
<dbReference type="Gene3D" id="1.20.1560.10">
    <property type="entry name" value="ABC transporter type 1, transmembrane domain"/>
    <property type="match status" value="1"/>
</dbReference>
<evidence type="ECO:0000256" key="7">
    <source>
        <dbReference type="SAM" id="Phobius"/>
    </source>
</evidence>
<feature type="transmembrane region" description="Helical" evidence="7">
    <location>
        <begin position="33"/>
        <end position="57"/>
    </location>
</feature>
<dbReference type="PANTHER" id="PTHR24221">
    <property type="entry name" value="ATP-BINDING CASSETTE SUB-FAMILY B"/>
    <property type="match status" value="1"/>
</dbReference>
<keyword evidence="4" id="KW-0067">ATP-binding</keyword>
<dbReference type="SMART" id="SM00382">
    <property type="entry name" value="AAA"/>
    <property type="match status" value="1"/>
</dbReference>
<keyword evidence="3" id="KW-0547">Nucleotide-binding</keyword>
<dbReference type="InterPro" id="IPR011527">
    <property type="entry name" value="ABC1_TM_dom"/>
</dbReference>
<dbReference type="InterPro" id="IPR010128">
    <property type="entry name" value="ATPase_T1SS_PrtD-like"/>
</dbReference>
<dbReference type="InterPro" id="IPR017871">
    <property type="entry name" value="ABC_transporter-like_CS"/>
</dbReference>
<keyword evidence="2 7" id="KW-0812">Transmembrane</keyword>
<evidence type="ECO:0000313" key="10">
    <source>
        <dbReference type="EMBL" id="WGV15617.1"/>
    </source>
</evidence>
<feature type="transmembrane region" description="Helical" evidence="7">
    <location>
        <begin position="69"/>
        <end position="88"/>
    </location>
</feature>